<dbReference type="Pfam" id="PF16870">
    <property type="entry name" value="OxoGdeHyase_C"/>
    <property type="match status" value="1"/>
</dbReference>
<dbReference type="NCBIfam" id="TIGR00239">
    <property type="entry name" value="2oxo_dh_E1"/>
    <property type="match status" value="1"/>
</dbReference>
<dbReference type="Proteomes" id="UP000317371">
    <property type="component" value="Unassembled WGS sequence"/>
</dbReference>
<dbReference type="EMBL" id="VIGC01000052">
    <property type="protein sequence ID" value="TQE93090.1"/>
    <property type="molecule type" value="Genomic_DNA"/>
</dbReference>
<dbReference type="Pfam" id="PF00676">
    <property type="entry name" value="E1_dh"/>
    <property type="match status" value="1"/>
</dbReference>
<dbReference type="InterPro" id="IPR031717">
    <property type="entry name" value="ODO-1/KGD_C"/>
</dbReference>
<dbReference type="GO" id="GO:0006099">
    <property type="term" value="P:tricarboxylic acid cycle"/>
    <property type="evidence" value="ECO:0007669"/>
    <property type="project" value="TreeGrafter"/>
</dbReference>
<dbReference type="GO" id="GO:0045252">
    <property type="term" value="C:oxoglutarate dehydrogenase complex"/>
    <property type="evidence" value="ECO:0007669"/>
    <property type="project" value="TreeGrafter"/>
</dbReference>
<proteinExistence type="predicted"/>
<dbReference type="Gene3D" id="1.10.287.1150">
    <property type="entry name" value="TPP helical domain"/>
    <property type="match status" value="1"/>
</dbReference>
<keyword evidence="3 7" id="KW-0560">Oxidoreductase</keyword>
<dbReference type="RefSeq" id="WP_141612515.1">
    <property type="nucleotide sequence ID" value="NZ_VIGC02000052.1"/>
</dbReference>
<keyword evidence="4" id="KW-0786">Thiamine pyrophosphate</keyword>
<dbReference type="InParanoid" id="A0A540V8J3"/>
<evidence type="ECO:0000313" key="8">
    <source>
        <dbReference type="Proteomes" id="UP000317371"/>
    </source>
</evidence>
<dbReference type="Pfam" id="PF16078">
    <property type="entry name" value="2-oxogl_dehyd_N"/>
    <property type="match status" value="1"/>
</dbReference>
<comment type="cofactor">
    <cofactor evidence="1">
        <name>thiamine diphosphate</name>
        <dbReference type="ChEBI" id="CHEBI:58937"/>
    </cofactor>
</comment>
<dbReference type="EC" id="1.2.4.2" evidence="2"/>
<dbReference type="InterPro" id="IPR001017">
    <property type="entry name" value="DH_E1"/>
</dbReference>
<evidence type="ECO:0000256" key="3">
    <source>
        <dbReference type="ARBA" id="ARBA00023002"/>
    </source>
</evidence>
<gene>
    <name evidence="7" type="ORF">FKZ61_22930</name>
</gene>
<dbReference type="InterPro" id="IPR032106">
    <property type="entry name" value="2-oxogl_dehyd_N"/>
</dbReference>
<accession>A0A540V8J3</accession>
<reference evidence="7 8" key="1">
    <citation type="submission" date="2019-06" db="EMBL/GenBank/DDBJ databases">
        <title>Genome sequence of Litorilinea aerophila BAA-2444.</title>
        <authorList>
            <person name="Maclea K.S."/>
            <person name="Maurais E.G."/>
            <person name="Iannazzi L.C."/>
        </authorList>
    </citation>
    <scope>NUCLEOTIDE SEQUENCE [LARGE SCALE GENOMIC DNA]</scope>
    <source>
        <strain evidence="7 8">ATCC BAA-2444</strain>
    </source>
</reference>
<dbReference type="AlphaFoldDB" id="A0A540V8J3"/>
<dbReference type="Gene3D" id="3.40.50.11610">
    <property type="entry name" value="Multifunctional 2-oxoglutarate metabolism enzyme, C-terminal domain"/>
    <property type="match status" value="1"/>
</dbReference>
<dbReference type="GO" id="GO:0005829">
    <property type="term" value="C:cytosol"/>
    <property type="evidence" value="ECO:0007669"/>
    <property type="project" value="TreeGrafter"/>
</dbReference>
<comment type="catalytic activity">
    <reaction evidence="5">
        <text>N(6)-[(R)-lipoyl]-L-lysyl-[protein] + 2-oxoglutarate + H(+) = N(6)-[(R)-S(8)-succinyldihydrolipoyl]-L-lysyl-[protein] + CO2</text>
        <dbReference type="Rhea" id="RHEA:12188"/>
        <dbReference type="Rhea" id="RHEA-COMP:10474"/>
        <dbReference type="Rhea" id="RHEA-COMP:20092"/>
        <dbReference type="ChEBI" id="CHEBI:15378"/>
        <dbReference type="ChEBI" id="CHEBI:16526"/>
        <dbReference type="ChEBI" id="CHEBI:16810"/>
        <dbReference type="ChEBI" id="CHEBI:83099"/>
        <dbReference type="ChEBI" id="CHEBI:83120"/>
        <dbReference type="EC" id="1.2.4.2"/>
    </reaction>
</comment>
<keyword evidence="8" id="KW-1185">Reference proteome</keyword>
<dbReference type="CDD" id="cd02016">
    <property type="entry name" value="TPP_E1_OGDC_like"/>
    <property type="match status" value="1"/>
</dbReference>
<dbReference type="InterPro" id="IPR011603">
    <property type="entry name" value="2oxoglutarate_DH_E1"/>
</dbReference>
<dbReference type="Gene3D" id="3.40.50.970">
    <property type="match status" value="1"/>
</dbReference>
<evidence type="ECO:0000256" key="1">
    <source>
        <dbReference type="ARBA" id="ARBA00001964"/>
    </source>
</evidence>
<evidence type="ECO:0000256" key="5">
    <source>
        <dbReference type="ARBA" id="ARBA00051911"/>
    </source>
</evidence>
<organism evidence="7 8">
    <name type="scientific">Litorilinea aerophila</name>
    <dbReference type="NCBI Taxonomy" id="1204385"/>
    <lineage>
        <taxon>Bacteria</taxon>
        <taxon>Bacillati</taxon>
        <taxon>Chloroflexota</taxon>
        <taxon>Caldilineae</taxon>
        <taxon>Caldilineales</taxon>
        <taxon>Caldilineaceae</taxon>
        <taxon>Litorilinea</taxon>
    </lineage>
</organism>
<dbReference type="PANTHER" id="PTHR23152:SF4">
    <property type="entry name" value="2-OXOADIPATE DEHYDROGENASE COMPLEX COMPONENT E1"/>
    <property type="match status" value="1"/>
</dbReference>
<dbReference type="GO" id="GO:0004591">
    <property type="term" value="F:oxoglutarate dehydrogenase (succinyl-transferring) activity"/>
    <property type="evidence" value="ECO:0007669"/>
    <property type="project" value="UniProtKB-EC"/>
</dbReference>
<feature type="domain" description="Transketolase-like pyrimidine-binding" evidence="6">
    <location>
        <begin position="584"/>
        <end position="779"/>
    </location>
</feature>
<dbReference type="NCBIfam" id="NF006914">
    <property type="entry name" value="PRK09404.1"/>
    <property type="match status" value="1"/>
</dbReference>
<dbReference type="PANTHER" id="PTHR23152">
    <property type="entry name" value="2-OXOGLUTARATE DEHYDROGENASE"/>
    <property type="match status" value="1"/>
</dbReference>
<comment type="caution">
    <text evidence="7">The sequence shown here is derived from an EMBL/GenBank/DDBJ whole genome shotgun (WGS) entry which is preliminary data.</text>
</comment>
<dbReference type="InterPro" id="IPR029061">
    <property type="entry name" value="THDP-binding"/>
</dbReference>
<dbReference type="Gene3D" id="3.40.50.12470">
    <property type="match status" value="1"/>
</dbReference>
<dbReference type="InterPro" id="IPR005475">
    <property type="entry name" value="Transketolase-like_Pyr-bd"/>
</dbReference>
<dbReference type="FunFam" id="3.40.50.970:FF:000036">
    <property type="entry name" value="2-oxoglutarate dehydrogenase E1 component"/>
    <property type="match status" value="1"/>
</dbReference>
<protein>
    <recommendedName>
        <fullName evidence="2">oxoglutarate dehydrogenase (succinyl-transferring)</fullName>
        <ecNumber evidence="2">1.2.4.2</ecNumber>
    </recommendedName>
</protein>
<dbReference type="GO" id="GO:0030976">
    <property type="term" value="F:thiamine pyrophosphate binding"/>
    <property type="evidence" value="ECO:0007669"/>
    <property type="project" value="InterPro"/>
</dbReference>
<dbReference type="FunCoup" id="A0A540V8J3">
    <property type="interactions" value="392"/>
</dbReference>
<dbReference type="Pfam" id="PF02779">
    <property type="entry name" value="Transket_pyr"/>
    <property type="match status" value="1"/>
</dbReference>
<dbReference type="NCBIfam" id="NF008907">
    <property type="entry name" value="PRK12270.1"/>
    <property type="match status" value="1"/>
</dbReference>
<evidence type="ECO:0000313" key="7">
    <source>
        <dbReference type="EMBL" id="TQE93090.1"/>
    </source>
</evidence>
<dbReference type="SUPFAM" id="SSF52518">
    <property type="entry name" value="Thiamin diphosphate-binding fold (THDP-binding)"/>
    <property type="match status" value="2"/>
</dbReference>
<evidence type="ECO:0000259" key="6">
    <source>
        <dbReference type="SMART" id="SM00861"/>
    </source>
</evidence>
<dbReference type="OrthoDB" id="9759785at2"/>
<dbReference type="InterPro" id="IPR042179">
    <property type="entry name" value="KGD_C_sf"/>
</dbReference>
<dbReference type="SMART" id="SM00861">
    <property type="entry name" value="Transket_pyr"/>
    <property type="match status" value="1"/>
</dbReference>
<evidence type="ECO:0000256" key="4">
    <source>
        <dbReference type="ARBA" id="ARBA00023052"/>
    </source>
</evidence>
<sequence length="946" mass="105624">MSLLADFYGPNAAYVLDLYERFRQDPGSVDPATRAYFERHPPVELLESAEAPPPVPSAALDKVAGLVNLANAIREYGHLAAQLDPLGSPPPGDPSLELAYHHLTEEDLRALPPGPVGGPIARRAATAWDAIQQLREVYCRHIGYDYDHLRNAEEREWLREAAESGRFRPPADPINPTALLERLTQVEVFEQFLQRTFPGKTRFSIEGLDMMVPLLDEIVGEAAESGIYTILMGMAHRGRLNVLAHVLNKPYSQILLEFKDPVLSSAMEAGNDVGWTGDVKYHTGARRSLPGDANPVAVTVSMAPNPSHLEHVNPVVEGMARAAGTLDTPRKGPAGAPDFEHHISLPVLIHGDAAFPGQGVVAETLNFSRLPGYLTGGTIHIIANNQIGFTTEPSQYRSTLYASDLAKGFKIPIVHVNADSPLACIEAARLAVAYRNRFKKDFLIDLIGYRRLGHNEGDEPRFTQPVLYAKIDRHPTVRQLWAEHLVREGMVDAELPEKLVQEQFQKLQRIYQGLEVQEGQLGPELKPPPSGAARNVQTQVELEHLRSLLEALLHLPEDFRLNPKLERLFQRRRQALEAPDEPNVDWGTAEQLAFATILADGIPIRLTGEDVERGTFSHRHAVLFDVENGAPHIPLQNLPQARAFFEIHNSPLTENAAIAFEYGYNIQTPERLVLWEAQYGDFINTAQAMIDEFVVSGRAKWEQTPSLVLLLPHGYEGQGPDHSSGRLERFLQLAAETNMRIANCTTAAQYFHLLRRQALLLRTDPLPLVVMTPKSLLRHPLAMSTLRELAEGRWQPVLDDPQAREAPEGIRRLIFCSGKVYVDLVSSSFRKERPEVALVRVEQLYPFPEAEVREILERYAGAQEVVWLQEEPQNMGAWEFVRPHLASLLADGRPLHYVGRPRRASPAEGSAAWHQVNQARIVEQAFTPLPEEEVQRSESGVRSPQS</sequence>
<evidence type="ECO:0000256" key="2">
    <source>
        <dbReference type="ARBA" id="ARBA00012280"/>
    </source>
</evidence>
<name>A0A540V8J3_9CHLR</name>
<dbReference type="PIRSF" id="PIRSF000157">
    <property type="entry name" value="Oxoglu_dh_E1"/>
    <property type="match status" value="1"/>
</dbReference>